<dbReference type="SUPFAM" id="SSF53686">
    <property type="entry name" value="Tryptophan synthase beta subunit-like PLP-dependent enzymes"/>
    <property type="match status" value="1"/>
</dbReference>
<proteinExistence type="predicted"/>
<dbReference type="InterPro" id="IPR050214">
    <property type="entry name" value="Cys_Synth/Cystath_Beta-Synth"/>
</dbReference>
<keyword evidence="2" id="KW-1185">Reference proteome</keyword>
<dbReference type="Proteomes" id="UP000554482">
    <property type="component" value="Unassembled WGS sequence"/>
</dbReference>
<reference evidence="1 2" key="1">
    <citation type="submission" date="2020-06" db="EMBL/GenBank/DDBJ databases">
        <title>Transcriptomic and genomic resources for Thalictrum thalictroides and T. hernandezii: Facilitating candidate gene discovery in an emerging model plant lineage.</title>
        <authorList>
            <person name="Arias T."/>
            <person name="Riano-Pachon D.M."/>
            <person name="Di Stilio V.S."/>
        </authorList>
    </citation>
    <scope>NUCLEOTIDE SEQUENCE [LARGE SCALE GENOMIC DNA]</scope>
    <source>
        <strain evidence="2">cv. WT478/WT964</strain>
        <tissue evidence="1">Leaves</tissue>
    </source>
</reference>
<dbReference type="AlphaFoldDB" id="A0A7J6WSG9"/>
<protein>
    <submittedName>
        <fullName evidence="1">Cysteine synthase</fullName>
    </submittedName>
</protein>
<evidence type="ECO:0000313" key="1">
    <source>
        <dbReference type="EMBL" id="KAF5199405.1"/>
    </source>
</evidence>
<dbReference type="PANTHER" id="PTHR10314">
    <property type="entry name" value="CYSTATHIONINE BETA-SYNTHASE"/>
    <property type="match status" value="1"/>
</dbReference>
<gene>
    <name evidence="1" type="ORF">FRX31_011008</name>
</gene>
<evidence type="ECO:0000313" key="2">
    <source>
        <dbReference type="Proteomes" id="UP000554482"/>
    </source>
</evidence>
<dbReference type="InterPro" id="IPR036052">
    <property type="entry name" value="TrpB-like_PALP_sf"/>
</dbReference>
<dbReference type="OrthoDB" id="10259545at2759"/>
<sequence>MRKPFQLRLLLESIIVKNMDEEKNPKTKCFLIDPPGSGLFNKVTRGVMYTREEAEGRRPKNPFDTITKGIGINRLTKNFVLAELDGAFRGTDIEAVEMSRFLLKNEGLCW</sequence>
<dbReference type="EMBL" id="JABWDY010012015">
    <property type="protein sequence ID" value="KAF5199405.1"/>
    <property type="molecule type" value="Genomic_DNA"/>
</dbReference>
<accession>A0A7J6WSG9</accession>
<comment type="caution">
    <text evidence="1">The sequence shown here is derived from an EMBL/GenBank/DDBJ whole genome shotgun (WGS) entry which is preliminary data.</text>
</comment>
<name>A0A7J6WSG9_THATH</name>
<dbReference type="Gene3D" id="3.40.50.1100">
    <property type="match status" value="1"/>
</dbReference>
<organism evidence="1 2">
    <name type="scientific">Thalictrum thalictroides</name>
    <name type="common">Rue-anemone</name>
    <name type="synonym">Anemone thalictroides</name>
    <dbReference type="NCBI Taxonomy" id="46969"/>
    <lineage>
        <taxon>Eukaryota</taxon>
        <taxon>Viridiplantae</taxon>
        <taxon>Streptophyta</taxon>
        <taxon>Embryophyta</taxon>
        <taxon>Tracheophyta</taxon>
        <taxon>Spermatophyta</taxon>
        <taxon>Magnoliopsida</taxon>
        <taxon>Ranunculales</taxon>
        <taxon>Ranunculaceae</taxon>
        <taxon>Thalictroideae</taxon>
        <taxon>Thalictrum</taxon>
    </lineage>
</organism>